<dbReference type="EMBL" id="CAUOFW020008279">
    <property type="protein sequence ID" value="CAK9182261.1"/>
    <property type="molecule type" value="Genomic_DNA"/>
</dbReference>
<dbReference type="PANTHER" id="PTHR11615">
    <property type="entry name" value="NITRATE, FORMATE, IRON DEHYDROGENASE"/>
    <property type="match status" value="1"/>
</dbReference>
<name>A0ABC8UMG3_9AQUA</name>
<dbReference type="Pfam" id="PF02906">
    <property type="entry name" value="Fe_hyd_lg_C"/>
    <property type="match status" value="1"/>
</dbReference>
<dbReference type="AlphaFoldDB" id="A0ABC8UMG3"/>
<evidence type="ECO:0000313" key="3">
    <source>
        <dbReference type="EMBL" id="CAK9182261.1"/>
    </source>
</evidence>
<keyword evidence="4" id="KW-1185">Reference proteome</keyword>
<dbReference type="InterPro" id="IPR050340">
    <property type="entry name" value="Cytosolic_Fe-S_CAF"/>
</dbReference>
<evidence type="ECO:0000256" key="1">
    <source>
        <dbReference type="ARBA" id="ARBA00006596"/>
    </source>
</evidence>
<evidence type="ECO:0000259" key="2">
    <source>
        <dbReference type="Pfam" id="PF02906"/>
    </source>
</evidence>
<dbReference type="SUPFAM" id="SSF53920">
    <property type="entry name" value="Fe-only hydrogenase"/>
    <property type="match status" value="1"/>
</dbReference>
<gene>
    <name evidence="3" type="ORF">ILEXP_LOCUS52395</name>
</gene>
<comment type="similarity">
    <text evidence="1">Belongs to the NARF family.</text>
</comment>
<proteinExistence type="inferred from homology"/>
<dbReference type="Proteomes" id="UP001642360">
    <property type="component" value="Unassembled WGS sequence"/>
</dbReference>
<accession>A0ABC8UMG3</accession>
<protein>
    <recommendedName>
        <fullName evidence="2">Iron hydrogenase large subunit C-terminal domain-containing protein</fullName>
    </recommendedName>
</protein>
<dbReference type="InterPro" id="IPR004108">
    <property type="entry name" value="Fe_hydrogenase_lsu_C"/>
</dbReference>
<organism evidence="3 4">
    <name type="scientific">Ilex paraguariensis</name>
    <name type="common">yerba mate</name>
    <dbReference type="NCBI Taxonomy" id="185542"/>
    <lineage>
        <taxon>Eukaryota</taxon>
        <taxon>Viridiplantae</taxon>
        <taxon>Streptophyta</taxon>
        <taxon>Embryophyta</taxon>
        <taxon>Tracheophyta</taxon>
        <taxon>Spermatophyta</taxon>
        <taxon>Magnoliopsida</taxon>
        <taxon>eudicotyledons</taxon>
        <taxon>Gunneridae</taxon>
        <taxon>Pentapetalae</taxon>
        <taxon>asterids</taxon>
        <taxon>campanulids</taxon>
        <taxon>Aquifoliales</taxon>
        <taxon>Aquifoliaceae</taxon>
        <taxon>Ilex</taxon>
    </lineage>
</organism>
<comment type="caution">
    <text evidence="3">The sequence shown here is derived from an EMBL/GenBank/DDBJ whole genome shotgun (WGS) entry which is preliminary data.</text>
</comment>
<dbReference type="InterPro" id="IPR009016">
    <property type="entry name" value="Fe_hydrogenase"/>
</dbReference>
<feature type="domain" description="Iron hydrogenase large subunit C-terminal" evidence="2">
    <location>
        <begin position="18"/>
        <end position="206"/>
    </location>
</feature>
<sequence length="214" mass="23695">MLEKQSLDEFLSNIDRGKAVIVSLSPQSRAALAVHFGLSPVQVFRKLTTFFKSLGVKALFDTSCSRDLSLIESCNEFIARYKISQSTGDEKSKQSLPMIASACPGWICYAEKTLGSYILPYISSVKSPQQTIGAIIKNHICQNLCLRPDEVYHVTVMPCYDKKLEAARDDFVFQLESPGDTHGNTGLEITEVDSVLTTGEVLDLIQVNTNIFCM</sequence>
<dbReference type="Gene3D" id="3.40.50.1780">
    <property type="match status" value="2"/>
</dbReference>
<reference evidence="3 4" key="1">
    <citation type="submission" date="2024-02" db="EMBL/GenBank/DDBJ databases">
        <authorList>
            <person name="Vignale AGUSTIN F."/>
            <person name="Sosa J E."/>
            <person name="Modenutti C."/>
        </authorList>
    </citation>
    <scope>NUCLEOTIDE SEQUENCE [LARGE SCALE GENOMIC DNA]</scope>
</reference>
<evidence type="ECO:0000313" key="4">
    <source>
        <dbReference type="Proteomes" id="UP001642360"/>
    </source>
</evidence>